<feature type="domain" description="Glutaminase A central" evidence="3">
    <location>
        <begin position="675"/>
        <end position="774"/>
    </location>
</feature>
<evidence type="ECO:0000313" key="5">
    <source>
        <dbReference type="EMBL" id="KAK4241444.1"/>
    </source>
</evidence>
<protein>
    <recommendedName>
        <fullName evidence="7">Glutaminase A</fullName>
    </recommendedName>
</protein>
<proteinExistence type="predicted"/>
<evidence type="ECO:0000256" key="1">
    <source>
        <dbReference type="SAM" id="MobiDB-lite"/>
    </source>
</evidence>
<keyword evidence="6" id="KW-1185">Reference proteome</keyword>
<dbReference type="InterPro" id="IPR052743">
    <property type="entry name" value="Glutaminase_GtaA"/>
</dbReference>
<dbReference type="Proteomes" id="UP001303760">
    <property type="component" value="Unassembled WGS sequence"/>
</dbReference>
<feature type="chain" id="PRO_5042955447" description="Glutaminase A" evidence="2">
    <location>
        <begin position="17"/>
        <end position="822"/>
    </location>
</feature>
<comment type="caution">
    <text evidence="5">The sequence shown here is derived from an EMBL/GenBank/DDBJ whole genome shotgun (WGS) entry which is preliminary data.</text>
</comment>
<dbReference type="AlphaFoldDB" id="A0AAN7HI38"/>
<dbReference type="Pfam" id="PF17168">
    <property type="entry name" value="DUF5127"/>
    <property type="match status" value="1"/>
</dbReference>
<evidence type="ECO:0000256" key="2">
    <source>
        <dbReference type="SAM" id="SignalP"/>
    </source>
</evidence>
<evidence type="ECO:0000259" key="3">
    <source>
        <dbReference type="Pfam" id="PF16335"/>
    </source>
</evidence>
<dbReference type="InterPro" id="IPR032514">
    <property type="entry name" value="GtaA_central"/>
</dbReference>
<keyword evidence="2" id="KW-0732">Signal</keyword>
<organism evidence="5 6">
    <name type="scientific">Achaetomium macrosporum</name>
    <dbReference type="NCBI Taxonomy" id="79813"/>
    <lineage>
        <taxon>Eukaryota</taxon>
        <taxon>Fungi</taxon>
        <taxon>Dikarya</taxon>
        <taxon>Ascomycota</taxon>
        <taxon>Pezizomycotina</taxon>
        <taxon>Sordariomycetes</taxon>
        <taxon>Sordariomycetidae</taxon>
        <taxon>Sordariales</taxon>
        <taxon>Chaetomiaceae</taxon>
        <taxon>Achaetomium</taxon>
    </lineage>
</organism>
<feature type="signal peptide" evidence="2">
    <location>
        <begin position="1"/>
        <end position="16"/>
    </location>
</feature>
<evidence type="ECO:0000313" key="6">
    <source>
        <dbReference type="Proteomes" id="UP001303760"/>
    </source>
</evidence>
<dbReference type="EMBL" id="MU860022">
    <property type="protein sequence ID" value="KAK4241444.1"/>
    <property type="molecule type" value="Genomic_DNA"/>
</dbReference>
<sequence length="822" mass="92009">MRLDLLALAAVAGASTLTPNVLPLIVRNPYLSTWLYNARDAPWEKWPMFWTGAHVGFSVMASVPETGTVYPLLGRPHDSLPRGHPIYEVAYPEYLGAAFDASTTNLTYQIRGTSRGRFARLTLSFLSPITPSSTFRQSIPAAYLTVIVEGCLDLNIYTDTNGEWVTGNRDNLVKWELHKLVRREGASGTALKTWKVARVHEQLFTEFTDRAEWGTLYFSGPADVQHQSGTSAILRQHFAEKGFLRNEVDNKFRRVMDDEPVFAFSKSFKLGGRPRDHCRHKGESITFTFALVQDPVVQFARAKGLTHMKPLWRSYIGTADDLIAYHYADFQTAAALARNYSDSLARDAYSSGSRDYQDIAALSARQVLGATQFSGTPDNPILFLKEISSNGNFQTVDVIFPAFPFFLYTNPKWLAYLLEPLLEHQLSGQYPNDYSMHDLGAHFPNATGHSDGKDEYMPVEECGNMLIMGLALANALRYDTKPAFVQAAAHSNAEALATFSAWNTCVDEYGIDLQRDAGSRTTGSKAAEKWLSRAYKLWKQWTGYLVRESLIPHNQLCTDDFAGWLANQTNLALKGIIGIKAMSEIADIVGEEDDAKHYRDIAGEYIEKWQEYGISRDKTHAKLAYTWYGSWTTLYNLYADSLLCFHVKDREEDKSVSSSQKGGQKPIGGGGDEKTFVPDRVYQIQSDWYHAVLQKYGLPLDSRHLYTKSDWEFFAAAVTGRKTRTEILTAVARWVNETVVDRPLTDLYETEGDGGFPGIYFMARPVVGGHFAFLALERACGGKAVEALSFLDEKPPAGINVEEALQEDRDGGMTVDSEWGEL</sequence>
<dbReference type="InterPro" id="IPR033433">
    <property type="entry name" value="GtaA_N"/>
</dbReference>
<dbReference type="PANTHER" id="PTHR31987:SF12">
    <property type="entry name" value="PUTATIVE (AFU_ORTHOLOGUE AFUA_3G10910)-RELATED"/>
    <property type="match status" value="1"/>
</dbReference>
<dbReference type="Pfam" id="PF16335">
    <property type="entry name" value="GtaA_6_Hairpin"/>
    <property type="match status" value="3"/>
</dbReference>
<evidence type="ECO:0008006" key="7">
    <source>
        <dbReference type="Google" id="ProtNLM"/>
    </source>
</evidence>
<dbReference type="PANTHER" id="PTHR31987">
    <property type="entry name" value="GLUTAMINASE A-RELATED"/>
    <property type="match status" value="1"/>
</dbReference>
<feature type="domain" description="Glutaminase A N-terminal" evidence="4">
    <location>
        <begin position="118"/>
        <end position="340"/>
    </location>
</feature>
<gene>
    <name evidence="5" type="ORF">C8A03DRAFT_41159</name>
</gene>
<accession>A0AAN7HI38</accession>
<feature type="domain" description="Glutaminase A central" evidence="3">
    <location>
        <begin position="526"/>
        <end position="647"/>
    </location>
</feature>
<feature type="region of interest" description="Disordered" evidence="1">
    <location>
        <begin position="655"/>
        <end position="674"/>
    </location>
</feature>
<name>A0AAN7HI38_9PEZI</name>
<feature type="domain" description="Glutaminase A central" evidence="3">
    <location>
        <begin position="353"/>
        <end position="475"/>
    </location>
</feature>
<evidence type="ECO:0000259" key="4">
    <source>
        <dbReference type="Pfam" id="PF17168"/>
    </source>
</evidence>
<reference evidence="5" key="2">
    <citation type="submission" date="2023-05" db="EMBL/GenBank/DDBJ databases">
        <authorList>
            <consortium name="Lawrence Berkeley National Laboratory"/>
            <person name="Steindorff A."/>
            <person name="Hensen N."/>
            <person name="Bonometti L."/>
            <person name="Westerberg I."/>
            <person name="Brannstrom I.O."/>
            <person name="Guillou S."/>
            <person name="Cros-Aarteil S."/>
            <person name="Calhoun S."/>
            <person name="Haridas S."/>
            <person name="Kuo A."/>
            <person name="Mondo S."/>
            <person name="Pangilinan J."/>
            <person name="Riley R."/>
            <person name="Labutti K."/>
            <person name="Andreopoulos B."/>
            <person name="Lipzen A."/>
            <person name="Chen C."/>
            <person name="Yanf M."/>
            <person name="Daum C."/>
            <person name="Ng V."/>
            <person name="Clum A."/>
            <person name="Ohm R."/>
            <person name="Martin F."/>
            <person name="Silar P."/>
            <person name="Natvig D."/>
            <person name="Lalanne C."/>
            <person name="Gautier V."/>
            <person name="Ament-Velasquez S.L."/>
            <person name="Kruys A."/>
            <person name="Hutchinson M.I."/>
            <person name="Powell A.J."/>
            <person name="Barry K."/>
            <person name="Miller A.N."/>
            <person name="Grigoriev I.V."/>
            <person name="Debuchy R."/>
            <person name="Gladieux P."/>
            <person name="Thoren M.H."/>
            <person name="Johannesson H."/>
        </authorList>
    </citation>
    <scope>NUCLEOTIDE SEQUENCE</scope>
    <source>
        <strain evidence="5">CBS 532.94</strain>
    </source>
</reference>
<reference evidence="5" key="1">
    <citation type="journal article" date="2023" name="Mol. Phylogenet. Evol.">
        <title>Genome-scale phylogeny and comparative genomics of the fungal order Sordariales.</title>
        <authorList>
            <person name="Hensen N."/>
            <person name="Bonometti L."/>
            <person name="Westerberg I."/>
            <person name="Brannstrom I.O."/>
            <person name="Guillou S."/>
            <person name="Cros-Aarteil S."/>
            <person name="Calhoun S."/>
            <person name="Haridas S."/>
            <person name="Kuo A."/>
            <person name="Mondo S."/>
            <person name="Pangilinan J."/>
            <person name="Riley R."/>
            <person name="LaButti K."/>
            <person name="Andreopoulos B."/>
            <person name="Lipzen A."/>
            <person name="Chen C."/>
            <person name="Yan M."/>
            <person name="Daum C."/>
            <person name="Ng V."/>
            <person name="Clum A."/>
            <person name="Steindorff A."/>
            <person name="Ohm R.A."/>
            <person name="Martin F."/>
            <person name="Silar P."/>
            <person name="Natvig D.O."/>
            <person name="Lalanne C."/>
            <person name="Gautier V."/>
            <person name="Ament-Velasquez S.L."/>
            <person name="Kruys A."/>
            <person name="Hutchinson M.I."/>
            <person name="Powell A.J."/>
            <person name="Barry K."/>
            <person name="Miller A.N."/>
            <person name="Grigoriev I.V."/>
            <person name="Debuchy R."/>
            <person name="Gladieux P."/>
            <person name="Hiltunen Thoren M."/>
            <person name="Johannesson H."/>
        </authorList>
    </citation>
    <scope>NUCLEOTIDE SEQUENCE</scope>
    <source>
        <strain evidence="5">CBS 532.94</strain>
    </source>
</reference>